<reference evidence="2 3" key="1">
    <citation type="submission" date="2018-04" db="EMBL/GenBank/DDBJ databases">
        <title>Genomic Encyclopedia of Archaeal and Bacterial Type Strains, Phase II (KMG-II): from individual species to whole genera.</title>
        <authorList>
            <person name="Goeker M."/>
        </authorList>
    </citation>
    <scope>NUCLEOTIDE SEQUENCE [LARGE SCALE GENOMIC DNA]</scope>
    <source>
        <strain evidence="2 3">DSM 5822</strain>
    </source>
</reference>
<dbReference type="GO" id="GO:0008168">
    <property type="term" value="F:methyltransferase activity"/>
    <property type="evidence" value="ECO:0007669"/>
    <property type="project" value="UniProtKB-KW"/>
</dbReference>
<dbReference type="InterPro" id="IPR029063">
    <property type="entry name" value="SAM-dependent_MTases_sf"/>
</dbReference>
<comment type="caution">
    <text evidence="2">The sequence shown here is derived from an EMBL/GenBank/DDBJ whole genome shotgun (WGS) entry which is preliminary data.</text>
</comment>
<dbReference type="OrthoDB" id="5502211at2"/>
<accession>A0A2T5IZF4</accession>
<dbReference type="GO" id="GO:0005737">
    <property type="term" value="C:cytoplasm"/>
    <property type="evidence" value="ECO:0007669"/>
    <property type="project" value="TreeGrafter"/>
</dbReference>
<dbReference type="PANTHER" id="PTHR13369:SF3">
    <property type="entry name" value="METHYLTRANSFERASE DOMAIN-CONTAINING PROTEIN"/>
    <property type="match status" value="1"/>
</dbReference>
<keyword evidence="2" id="KW-0489">Methyltransferase</keyword>
<evidence type="ECO:0000259" key="1">
    <source>
        <dbReference type="Pfam" id="PF13679"/>
    </source>
</evidence>
<keyword evidence="3" id="KW-1185">Reference proteome</keyword>
<sequence>MTPSASAAFIQAFTVACQQQHITKLVLSKYRGTEPQLQKIQVRPTMIKQQMMLSWVSTYQTRDTTKNYSLADSTALLAQLLGTEFKNAHLLTKTHDWQLSFSKKDKASLLKTPVATEATPTNHLQHNREKQRYLSLHRPFFRNLGITDQQDQLIPAMSRKWKQINKFIEIFQHALADSQLDIGQALHVVDFGSGKGYLTFALHDYLRQQLANPAQVTGVELRDNLVNLCQQTINEHQLQGLQFYQGDVRSYQPERLNVMIALHACDIATDYAIHTGIRLGAEIIMCAPCCHKQLRPQLTSPAILQPVLQHGVHLGQEAEMLTDGIRALLLEAQGYQSQVFEFVALEHTSKNKMILAIKKPVNPKRQQEIYEQIQEIKQFYGIKEHCLESLLKPVAKS</sequence>
<dbReference type="InterPro" id="IPR025714">
    <property type="entry name" value="Methyltranfer_dom"/>
</dbReference>
<proteinExistence type="predicted"/>
<organism evidence="2 3">
    <name type="scientific">Agitococcus lubricus</name>
    <dbReference type="NCBI Taxonomy" id="1077255"/>
    <lineage>
        <taxon>Bacteria</taxon>
        <taxon>Pseudomonadati</taxon>
        <taxon>Pseudomonadota</taxon>
        <taxon>Gammaproteobacteria</taxon>
        <taxon>Moraxellales</taxon>
        <taxon>Moraxellaceae</taxon>
        <taxon>Agitococcus</taxon>
    </lineage>
</organism>
<dbReference type="Pfam" id="PF13679">
    <property type="entry name" value="Methyltransf_32"/>
    <property type="match status" value="1"/>
</dbReference>
<dbReference type="Proteomes" id="UP000244223">
    <property type="component" value="Unassembled WGS sequence"/>
</dbReference>
<dbReference type="EMBL" id="QAON01000007">
    <property type="protein sequence ID" value="PTQ89390.1"/>
    <property type="molecule type" value="Genomic_DNA"/>
</dbReference>
<dbReference type="CDD" id="cd02440">
    <property type="entry name" value="AdoMet_MTases"/>
    <property type="match status" value="1"/>
</dbReference>
<keyword evidence="2" id="KW-0808">Transferase</keyword>
<dbReference type="AlphaFoldDB" id="A0A2T5IZF4"/>
<dbReference type="Gene3D" id="3.40.50.150">
    <property type="entry name" value="Vaccinia Virus protein VP39"/>
    <property type="match status" value="1"/>
</dbReference>
<evidence type="ECO:0000313" key="2">
    <source>
        <dbReference type="EMBL" id="PTQ89390.1"/>
    </source>
</evidence>
<dbReference type="SUPFAM" id="SSF53335">
    <property type="entry name" value="S-adenosyl-L-methionine-dependent methyltransferases"/>
    <property type="match status" value="1"/>
</dbReference>
<dbReference type="PANTHER" id="PTHR13369">
    <property type="match status" value="1"/>
</dbReference>
<evidence type="ECO:0000313" key="3">
    <source>
        <dbReference type="Proteomes" id="UP000244223"/>
    </source>
</evidence>
<feature type="domain" description="Methyltransferase" evidence="1">
    <location>
        <begin position="159"/>
        <end position="296"/>
    </location>
</feature>
<dbReference type="RefSeq" id="WP_107865714.1">
    <property type="nucleotide sequence ID" value="NZ_QAON01000007.1"/>
</dbReference>
<protein>
    <submittedName>
        <fullName evidence="2">Methyltransferase family protein</fullName>
    </submittedName>
</protein>
<dbReference type="GO" id="GO:0032259">
    <property type="term" value="P:methylation"/>
    <property type="evidence" value="ECO:0007669"/>
    <property type="project" value="UniProtKB-KW"/>
</dbReference>
<name>A0A2T5IZF4_9GAMM</name>
<gene>
    <name evidence="2" type="ORF">C8N29_107123</name>
</gene>